<dbReference type="CDD" id="cd06662">
    <property type="entry name" value="SURF1"/>
    <property type="match status" value="1"/>
</dbReference>
<evidence type="ECO:0000256" key="6">
    <source>
        <dbReference type="RuleBase" id="RU363076"/>
    </source>
</evidence>
<evidence type="ECO:0000256" key="4">
    <source>
        <dbReference type="ARBA" id="ARBA00022989"/>
    </source>
</evidence>
<dbReference type="Pfam" id="PF02104">
    <property type="entry name" value="SURF1"/>
    <property type="match status" value="1"/>
</dbReference>
<name>A0AA37HAM1_9HYPH</name>
<dbReference type="PANTHER" id="PTHR23427">
    <property type="entry name" value="SURFEIT LOCUS PROTEIN"/>
    <property type="match status" value="1"/>
</dbReference>
<comment type="similarity">
    <text evidence="2 6">Belongs to the SURF1 family.</text>
</comment>
<proteinExistence type="inferred from homology"/>
<comment type="subcellular location">
    <subcellularLocation>
        <location evidence="6">Cell membrane</location>
        <topology evidence="6">Multi-pass membrane protein</topology>
    </subcellularLocation>
    <subcellularLocation>
        <location evidence="1">Membrane</location>
    </subcellularLocation>
</comment>
<keyword evidence="3 6" id="KW-0812">Transmembrane</keyword>
<accession>A0AA37HAM1</accession>
<gene>
    <name evidence="7" type="ORF">MPEAHAMD_2075</name>
</gene>
<keyword evidence="8" id="KW-1185">Reference proteome</keyword>
<dbReference type="InterPro" id="IPR002994">
    <property type="entry name" value="Surf1/Shy1"/>
</dbReference>
<reference evidence="7" key="2">
    <citation type="submission" date="2021-08" db="EMBL/GenBank/DDBJ databases">
        <authorList>
            <person name="Tani A."/>
            <person name="Ola A."/>
            <person name="Ogura Y."/>
            <person name="Katsura K."/>
            <person name="Hayashi T."/>
        </authorList>
    </citation>
    <scope>NUCLEOTIDE SEQUENCE</scope>
    <source>
        <strain evidence="7">JCM 32048</strain>
    </source>
</reference>
<evidence type="ECO:0000256" key="5">
    <source>
        <dbReference type="ARBA" id="ARBA00023136"/>
    </source>
</evidence>
<evidence type="ECO:0000256" key="2">
    <source>
        <dbReference type="ARBA" id="ARBA00007165"/>
    </source>
</evidence>
<evidence type="ECO:0000313" key="7">
    <source>
        <dbReference type="EMBL" id="GJD61926.1"/>
    </source>
</evidence>
<feature type="transmembrane region" description="Helical" evidence="6">
    <location>
        <begin position="225"/>
        <end position="245"/>
    </location>
</feature>
<comment type="caution">
    <text evidence="7">The sequence shown here is derived from an EMBL/GenBank/DDBJ whole genome shotgun (WGS) entry which is preliminary data.</text>
</comment>
<evidence type="ECO:0000313" key="8">
    <source>
        <dbReference type="Proteomes" id="UP001055286"/>
    </source>
</evidence>
<evidence type="ECO:0000256" key="3">
    <source>
        <dbReference type="ARBA" id="ARBA00022692"/>
    </source>
</evidence>
<dbReference type="AlphaFoldDB" id="A0AA37HAM1"/>
<feature type="transmembrane region" description="Helical" evidence="6">
    <location>
        <begin position="16"/>
        <end position="36"/>
    </location>
</feature>
<evidence type="ECO:0000256" key="1">
    <source>
        <dbReference type="ARBA" id="ARBA00004370"/>
    </source>
</evidence>
<protein>
    <recommendedName>
        <fullName evidence="6">SURF1-like protein</fullName>
    </recommendedName>
</protein>
<dbReference type="InterPro" id="IPR045214">
    <property type="entry name" value="Surf1/Surf4"/>
</dbReference>
<dbReference type="GO" id="GO:0005886">
    <property type="term" value="C:plasma membrane"/>
    <property type="evidence" value="ECO:0007669"/>
    <property type="project" value="UniProtKB-SubCell"/>
</dbReference>
<dbReference type="EMBL" id="BPQJ01000007">
    <property type="protein sequence ID" value="GJD61926.1"/>
    <property type="molecule type" value="Genomic_DNA"/>
</dbReference>
<keyword evidence="5 6" id="KW-0472">Membrane</keyword>
<dbReference type="Proteomes" id="UP001055286">
    <property type="component" value="Unassembled WGS sequence"/>
</dbReference>
<sequence length="266" mass="28854">MTAASPAERRAAFRDLVAPALASLVCLAILIGLGVWQLERKAWKEALIDRIVARSRIEPPAPLPAFDRFDPARDEFERVRATGRFLQDKETLVHGLAPGDTPGRALQGYYVVTPLRLDDGRTVLVNRGFVPTELKDPARRAAGQVEGETTVTGMLRQSEVRAMFVPAPNPQTGEWFNRDVAGIAAAKDLAGVAPYLIEADATPNPGGWPKGGQLRVDLPNNHLQYAFTWFGLALCLVGVFTAFALRRLRAEAVESAPASAATPPRP</sequence>
<dbReference type="PANTHER" id="PTHR23427:SF2">
    <property type="entry name" value="SURFEIT LOCUS PROTEIN 1"/>
    <property type="match status" value="1"/>
</dbReference>
<dbReference type="RefSeq" id="WP_099904682.1">
    <property type="nucleotide sequence ID" value="NZ_BPQJ01000007.1"/>
</dbReference>
<keyword evidence="4 6" id="KW-1133">Transmembrane helix</keyword>
<keyword evidence="6" id="KW-1003">Cell membrane</keyword>
<organism evidence="7 8">
    <name type="scientific">Methylobacterium frigidaeris</name>
    <dbReference type="NCBI Taxonomy" id="2038277"/>
    <lineage>
        <taxon>Bacteria</taxon>
        <taxon>Pseudomonadati</taxon>
        <taxon>Pseudomonadota</taxon>
        <taxon>Alphaproteobacteria</taxon>
        <taxon>Hyphomicrobiales</taxon>
        <taxon>Methylobacteriaceae</taxon>
        <taxon>Methylobacterium</taxon>
    </lineage>
</organism>
<dbReference type="PROSITE" id="PS50895">
    <property type="entry name" value="SURF1"/>
    <property type="match status" value="1"/>
</dbReference>
<reference evidence="7" key="1">
    <citation type="journal article" date="2016" name="Front. Microbiol.">
        <title>Genome Sequence of the Piezophilic, Mesophilic Sulfate-Reducing Bacterium Desulfovibrio indicus J2T.</title>
        <authorList>
            <person name="Cao J."/>
            <person name="Maignien L."/>
            <person name="Shao Z."/>
            <person name="Alain K."/>
            <person name="Jebbar M."/>
        </authorList>
    </citation>
    <scope>NUCLEOTIDE SEQUENCE</scope>
    <source>
        <strain evidence="7">JCM 32048</strain>
    </source>
</reference>